<evidence type="ECO:0000313" key="8">
    <source>
        <dbReference type="EMBL" id="MCV3273466.1"/>
    </source>
</evidence>
<comment type="similarity">
    <text evidence="2">Belongs to the methyl-accepting chemotaxis (MCP) protein family.</text>
</comment>
<dbReference type="RefSeq" id="WP_263845691.1">
    <property type="nucleotide sequence ID" value="NZ_JALIEB010000015.1"/>
</dbReference>
<keyword evidence="1" id="KW-0145">Chemotaxis</keyword>
<evidence type="ECO:0000259" key="6">
    <source>
        <dbReference type="PROSITE" id="PS50111"/>
    </source>
</evidence>
<comment type="caution">
    <text evidence="8">The sequence shown here is derived from an EMBL/GenBank/DDBJ whole genome shotgun (WGS) entry which is preliminary data.</text>
</comment>
<evidence type="ECO:0000259" key="7">
    <source>
        <dbReference type="PROSITE" id="PS50885"/>
    </source>
</evidence>
<dbReference type="Gene3D" id="1.10.287.950">
    <property type="entry name" value="Methyl-accepting chemotaxis protein"/>
    <property type="match status" value="1"/>
</dbReference>
<dbReference type="InterPro" id="IPR003660">
    <property type="entry name" value="HAMP_dom"/>
</dbReference>
<proteinExistence type="inferred from homology"/>
<keyword evidence="5" id="KW-0472">Membrane</keyword>
<dbReference type="Proteomes" id="UP001208690">
    <property type="component" value="Unassembled WGS sequence"/>
</dbReference>
<dbReference type="PANTHER" id="PTHR43531">
    <property type="entry name" value="PROTEIN ICFG"/>
    <property type="match status" value="1"/>
</dbReference>
<dbReference type="SMART" id="SM00283">
    <property type="entry name" value="MA"/>
    <property type="match status" value="1"/>
</dbReference>
<protein>
    <submittedName>
        <fullName evidence="8">Methyl-accepting chemotaxis protein</fullName>
    </submittedName>
</protein>
<dbReference type="PROSITE" id="PS50885">
    <property type="entry name" value="HAMP"/>
    <property type="match status" value="1"/>
</dbReference>
<sequence>MFKSLIGKTTAAICLVLAVCLLGLLFFSARLFETSQTREFERSSIMLTNYLANQINAGTRLKRESMIAPTIDAAIASEYMEIVALRVTHAEGTEVAVRQTDGVSDDALRAIPNPVLGAESIASWDGRYLVVQAPIFLGAGADRQLVGELGLVWGTAAISSSVSSVIMELGFGTIVILAVLMIACTVVLRFLVKKPLEVSLKAISPIAKETAPEKMPDTGTREFAEVVSALELFQKSTERRHQLEQEEKAARETAEKERAKRAAEDKLRRKEREAEQTAARQKAEEQSNRAAALMNDLQVVLTRAEDGDCSARLGRGETEEEGELRVLVDRLLSNFENVISELSHVIQGLSDGDLTQQMAGAYRGELHTLKQNTNAMTESFRQAIMKVAGHADELQSNATELESASGELAQRTETAAANLSETASAVTSFAEATNRSAENAKLTNERVADILKRTERTDQVVGHMVQAMDEIKTVSEDIAESVSIINDISFQTNLLALNAGVEAARAGAAGQGFSVVASEVRALAQRCAEAAGKIQTLISKSSEQVTRGVDLVGDTSESLSAMAASVKEIATYIDDISHSTSEQSVGAREISQAISGVDSTTQQNAAMNEEMVAVISSVAAITSEMKTLVYQFKTASGRPESGQQTAA</sequence>
<feature type="region of interest" description="Disordered" evidence="4">
    <location>
        <begin position="238"/>
        <end position="288"/>
    </location>
</feature>
<name>A0ABT3BIR6_9RHOB</name>
<feature type="domain" description="HAMP" evidence="7">
    <location>
        <begin position="333"/>
        <end position="385"/>
    </location>
</feature>
<feature type="transmembrane region" description="Helical" evidence="5">
    <location>
        <begin position="169"/>
        <end position="192"/>
    </location>
</feature>
<evidence type="ECO:0000256" key="2">
    <source>
        <dbReference type="ARBA" id="ARBA00029447"/>
    </source>
</evidence>
<feature type="domain" description="Methyl-accepting transducer" evidence="6">
    <location>
        <begin position="390"/>
        <end position="619"/>
    </location>
</feature>
<dbReference type="Pfam" id="PF00015">
    <property type="entry name" value="MCPsignal"/>
    <property type="match status" value="1"/>
</dbReference>
<evidence type="ECO:0000256" key="1">
    <source>
        <dbReference type="ARBA" id="ARBA00022500"/>
    </source>
</evidence>
<evidence type="ECO:0000256" key="3">
    <source>
        <dbReference type="PROSITE-ProRule" id="PRU00284"/>
    </source>
</evidence>
<accession>A0ABT3BIR6</accession>
<dbReference type="PRINTS" id="PR00260">
    <property type="entry name" value="CHEMTRNSDUCR"/>
</dbReference>
<keyword evidence="5" id="KW-1133">Transmembrane helix</keyword>
<dbReference type="InterPro" id="IPR051310">
    <property type="entry name" value="MCP_chemotaxis"/>
</dbReference>
<keyword evidence="5" id="KW-0812">Transmembrane</keyword>
<dbReference type="InterPro" id="IPR004090">
    <property type="entry name" value="Chemotax_Me-accpt_rcpt"/>
</dbReference>
<reference evidence="8 9" key="1">
    <citation type="submission" date="2022-04" db="EMBL/GenBank/DDBJ databases">
        <title>Roseobacter sp. WL0113 is a bacterium isolated from neritic sediment.</title>
        <authorList>
            <person name="Wang L."/>
            <person name="He W."/>
            <person name="Zhang D.-F."/>
        </authorList>
    </citation>
    <scope>NUCLEOTIDE SEQUENCE [LARGE SCALE GENOMIC DNA]</scope>
    <source>
        <strain evidence="8 9">WL0113</strain>
    </source>
</reference>
<feature type="compositionally biased region" description="Basic and acidic residues" evidence="4">
    <location>
        <begin position="238"/>
        <end position="287"/>
    </location>
</feature>
<keyword evidence="9" id="KW-1185">Reference proteome</keyword>
<dbReference type="EMBL" id="JALIEB010000015">
    <property type="protein sequence ID" value="MCV3273466.1"/>
    <property type="molecule type" value="Genomic_DNA"/>
</dbReference>
<keyword evidence="3" id="KW-0807">Transducer</keyword>
<dbReference type="PROSITE" id="PS50111">
    <property type="entry name" value="CHEMOTAXIS_TRANSDUC_2"/>
    <property type="match status" value="1"/>
</dbReference>
<dbReference type="InterPro" id="IPR004089">
    <property type="entry name" value="MCPsignal_dom"/>
</dbReference>
<dbReference type="PANTHER" id="PTHR43531:SF11">
    <property type="entry name" value="METHYL-ACCEPTING CHEMOTAXIS PROTEIN 3"/>
    <property type="match status" value="1"/>
</dbReference>
<evidence type="ECO:0000256" key="4">
    <source>
        <dbReference type="SAM" id="MobiDB-lite"/>
    </source>
</evidence>
<organism evidence="8 9">
    <name type="scientific">Roseobacter sinensis</name>
    <dbReference type="NCBI Taxonomy" id="2931391"/>
    <lineage>
        <taxon>Bacteria</taxon>
        <taxon>Pseudomonadati</taxon>
        <taxon>Pseudomonadota</taxon>
        <taxon>Alphaproteobacteria</taxon>
        <taxon>Rhodobacterales</taxon>
        <taxon>Roseobacteraceae</taxon>
        <taxon>Roseobacter</taxon>
    </lineage>
</organism>
<gene>
    <name evidence="8" type="ORF">MUB52_18695</name>
</gene>
<evidence type="ECO:0000313" key="9">
    <source>
        <dbReference type="Proteomes" id="UP001208690"/>
    </source>
</evidence>
<dbReference type="Pfam" id="PF18947">
    <property type="entry name" value="HAMP_2"/>
    <property type="match status" value="1"/>
</dbReference>
<evidence type="ECO:0000256" key="5">
    <source>
        <dbReference type="SAM" id="Phobius"/>
    </source>
</evidence>
<dbReference type="SUPFAM" id="SSF58104">
    <property type="entry name" value="Methyl-accepting chemotaxis protein (MCP) signaling domain"/>
    <property type="match status" value="1"/>
</dbReference>